<organism evidence="1 2">
    <name type="scientific">Enhygromyxa salina</name>
    <dbReference type="NCBI Taxonomy" id="215803"/>
    <lineage>
        <taxon>Bacteria</taxon>
        <taxon>Pseudomonadati</taxon>
        <taxon>Myxococcota</taxon>
        <taxon>Polyangia</taxon>
        <taxon>Nannocystales</taxon>
        <taxon>Nannocystaceae</taxon>
        <taxon>Enhygromyxa</taxon>
    </lineage>
</organism>
<reference evidence="1 2" key="1">
    <citation type="submission" date="2014-12" db="EMBL/GenBank/DDBJ databases">
        <title>Genome assembly of Enhygromyxa salina DSM 15201.</title>
        <authorList>
            <person name="Sharma G."/>
            <person name="Subramanian S."/>
        </authorList>
    </citation>
    <scope>NUCLEOTIDE SEQUENCE [LARGE SCALE GENOMIC DNA]</scope>
    <source>
        <strain evidence="1 2">DSM 15201</strain>
    </source>
</reference>
<comment type="caution">
    <text evidence="1">The sequence shown here is derived from an EMBL/GenBank/DDBJ whole genome shotgun (WGS) entry which is preliminary data.</text>
</comment>
<evidence type="ECO:0000313" key="1">
    <source>
        <dbReference type="EMBL" id="KIG16982.1"/>
    </source>
</evidence>
<dbReference type="EMBL" id="JMCC02000030">
    <property type="protein sequence ID" value="KIG16982.1"/>
    <property type="molecule type" value="Genomic_DNA"/>
</dbReference>
<name>A0A0C2DAR5_9BACT</name>
<protein>
    <submittedName>
        <fullName evidence="1">Uncharacterized protein</fullName>
    </submittedName>
</protein>
<evidence type="ECO:0000313" key="2">
    <source>
        <dbReference type="Proteomes" id="UP000031599"/>
    </source>
</evidence>
<accession>A0A0C2DAR5</accession>
<dbReference type="AlphaFoldDB" id="A0A0C2DAR5"/>
<dbReference type="Proteomes" id="UP000031599">
    <property type="component" value="Unassembled WGS sequence"/>
</dbReference>
<proteinExistence type="predicted"/>
<sequence>MNHRLEVADGVVDIALRVPPQRVRVVRHRHRAAVGRQLGGAALRGPLRRVLAPGRLDQPIQRVVAITVRRLDDRVLKIDRLLRVVADVRDVADWIIVILQALQLLAVARAGGLDRAQPEAQRVVLVGGGRRVGGVGDRLSPAADVVGDLRNHGRRRARAAVLAIDGFQRAALVVPVRNLRAVGRDRGQHPPERVVGARRRVHGRLERGRGGGRHRGYRVLVDQHCPVVFRGWVERQLNLRGCREAFVIVCRRGRLAAAVVGSVSAATMVCCLRTAERFPVDHA</sequence>
<gene>
    <name evidence="1" type="ORF">DB30_03966</name>
</gene>